<feature type="region of interest" description="Disordered" evidence="16">
    <location>
        <begin position="831"/>
        <end position="965"/>
    </location>
</feature>
<keyword evidence="7" id="KW-0963">Cytoplasm</keyword>
<keyword evidence="12" id="KW-0779">Telomere</keyword>
<dbReference type="CDD" id="cd14368">
    <property type="entry name" value="CUE_DEF1_like"/>
    <property type="match status" value="1"/>
</dbReference>
<dbReference type="AlphaFoldDB" id="A0A177WR59"/>
<feature type="compositionally biased region" description="Polar residues" evidence="16">
    <location>
        <begin position="9"/>
        <end position="22"/>
    </location>
</feature>
<keyword evidence="14" id="KW-0234">DNA repair</keyword>
<evidence type="ECO:0000256" key="10">
    <source>
        <dbReference type="ARBA" id="ARBA00022786"/>
    </source>
</evidence>
<evidence type="ECO:0000256" key="15">
    <source>
        <dbReference type="ARBA" id="ARBA00023242"/>
    </source>
</evidence>
<evidence type="ECO:0000256" key="8">
    <source>
        <dbReference type="ARBA" id="ARBA00022553"/>
    </source>
</evidence>
<organism evidence="17 18">
    <name type="scientific">Batrachochytrium dendrobatidis (strain JEL423)</name>
    <dbReference type="NCBI Taxonomy" id="403673"/>
    <lineage>
        <taxon>Eukaryota</taxon>
        <taxon>Fungi</taxon>
        <taxon>Fungi incertae sedis</taxon>
        <taxon>Chytridiomycota</taxon>
        <taxon>Chytridiomycota incertae sedis</taxon>
        <taxon>Chytridiomycetes</taxon>
        <taxon>Rhizophydiales</taxon>
        <taxon>Rhizophydiales incertae sedis</taxon>
        <taxon>Batrachochytrium</taxon>
    </lineage>
</organism>
<keyword evidence="13" id="KW-0238">DNA-binding</keyword>
<evidence type="ECO:0000256" key="5">
    <source>
        <dbReference type="ARBA" id="ARBA00020536"/>
    </source>
</evidence>
<evidence type="ECO:0000256" key="3">
    <source>
        <dbReference type="ARBA" id="ARBA00004574"/>
    </source>
</evidence>
<proteinExistence type="inferred from homology"/>
<feature type="region of interest" description="Disordered" evidence="16">
    <location>
        <begin position="1"/>
        <end position="40"/>
    </location>
</feature>
<feature type="compositionally biased region" description="Gly residues" evidence="16">
    <location>
        <begin position="165"/>
        <end position="190"/>
    </location>
</feature>
<feature type="compositionally biased region" description="Polar residues" evidence="16">
    <location>
        <begin position="404"/>
        <end position="417"/>
    </location>
</feature>
<feature type="region of interest" description="Disordered" evidence="16">
    <location>
        <begin position="161"/>
        <end position="264"/>
    </location>
</feature>
<feature type="compositionally biased region" description="Polar residues" evidence="16">
    <location>
        <begin position="847"/>
        <end position="856"/>
    </location>
</feature>
<keyword evidence="10" id="KW-0833">Ubl conjugation pathway</keyword>
<comment type="similarity">
    <text evidence="4">Belongs to the DEF1 family.</text>
</comment>
<evidence type="ECO:0000256" key="12">
    <source>
        <dbReference type="ARBA" id="ARBA00022895"/>
    </source>
</evidence>
<feature type="region of interest" description="Disordered" evidence="16">
    <location>
        <begin position="94"/>
        <end position="138"/>
    </location>
</feature>
<dbReference type="PANTHER" id="PTHR16308:SF13">
    <property type="entry name" value="PROTEIN LINGERER"/>
    <property type="match status" value="1"/>
</dbReference>
<dbReference type="GO" id="GO:0005634">
    <property type="term" value="C:nucleus"/>
    <property type="evidence" value="ECO:0007669"/>
    <property type="project" value="UniProtKB-SubCell"/>
</dbReference>
<keyword evidence="11" id="KW-0832">Ubl conjugation</keyword>
<feature type="compositionally biased region" description="Low complexity" evidence="16">
    <location>
        <begin position="911"/>
        <end position="943"/>
    </location>
</feature>
<accession>A0A177WR59</accession>
<evidence type="ECO:0000256" key="16">
    <source>
        <dbReference type="SAM" id="MobiDB-lite"/>
    </source>
</evidence>
<name>A0A177WR59_BATDL</name>
<evidence type="ECO:0000256" key="4">
    <source>
        <dbReference type="ARBA" id="ARBA00005491"/>
    </source>
</evidence>
<feature type="compositionally biased region" description="Polar residues" evidence="16">
    <location>
        <begin position="874"/>
        <end position="909"/>
    </location>
</feature>
<evidence type="ECO:0000256" key="13">
    <source>
        <dbReference type="ARBA" id="ARBA00023125"/>
    </source>
</evidence>
<dbReference type="EMBL" id="DS022308">
    <property type="protein sequence ID" value="OAJ42608.1"/>
    <property type="molecule type" value="Genomic_DNA"/>
</dbReference>
<feature type="compositionally biased region" description="Polar residues" evidence="16">
    <location>
        <begin position="114"/>
        <end position="129"/>
    </location>
</feature>
<evidence type="ECO:0000256" key="2">
    <source>
        <dbReference type="ARBA" id="ARBA00004496"/>
    </source>
</evidence>
<feature type="compositionally biased region" description="Low complexity" evidence="16">
    <location>
        <begin position="631"/>
        <end position="642"/>
    </location>
</feature>
<evidence type="ECO:0000256" key="14">
    <source>
        <dbReference type="ARBA" id="ARBA00023204"/>
    </source>
</evidence>
<feature type="region of interest" description="Disordered" evidence="16">
    <location>
        <begin position="629"/>
        <end position="678"/>
    </location>
</feature>
<comment type="subcellular location">
    <subcellularLocation>
        <location evidence="3">Chromosome</location>
        <location evidence="3">Telomere</location>
    </subcellularLocation>
    <subcellularLocation>
        <location evidence="2">Cytoplasm</location>
    </subcellularLocation>
    <subcellularLocation>
        <location evidence="1">Nucleus</location>
    </subcellularLocation>
</comment>
<dbReference type="Pfam" id="PF12478">
    <property type="entry name" value="UBAP2-Lig"/>
    <property type="match status" value="1"/>
</dbReference>
<feature type="compositionally biased region" description="Polar residues" evidence="16">
    <location>
        <begin position="489"/>
        <end position="510"/>
    </location>
</feature>
<protein>
    <recommendedName>
        <fullName evidence="5">RNA polymerase II degradation factor 1</fullName>
    </recommendedName>
</protein>
<dbReference type="GO" id="GO:0005737">
    <property type="term" value="C:cytoplasm"/>
    <property type="evidence" value="ECO:0007669"/>
    <property type="project" value="UniProtKB-SubCell"/>
</dbReference>
<evidence type="ECO:0000256" key="1">
    <source>
        <dbReference type="ARBA" id="ARBA00004123"/>
    </source>
</evidence>
<dbReference type="VEuPathDB" id="FungiDB:BDEG_26049"/>
<feature type="region of interest" description="Disordered" evidence="16">
    <location>
        <begin position="477"/>
        <end position="557"/>
    </location>
</feature>
<evidence type="ECO:0000256" key="11">
    <source>
        <dbReference type="ARBA" id="ARBA00022843"/>
    </source>
</evidence>
<feature type="region of interest" description="Disordered" evidence="16">
    <location>
        <begin position="726"/>
        <end position="791"/>
    </location>
</feature>
<evidence type="ECO:0000256" key="7">
    <source>
        <dbReference type="ARBA" id="ARBA00022490"/>
    </source>
</evidence>
<evidence type="ECO:0000256" key="6">
    <source>
        <dbReference type="ARBA" id="ARBA00022454"/>
    </source>
</evidence>
<dbReference type="Proteomes" id="UP000077115">
    <property type="component" value="Unassembled WGS sequence"/>
</dbReference>
<keyword evidence="6" id="KW-0158">Chromosome</keyword>
<keyword evidence="9" id="KW-0227">DNA damage</keyword>
<feature type="compositionally biased region" description="Low complexity" evidence="16">
    <location>
        <begin position="255"/>
        <end position="264"/>
    </location>
</feature>
<dbReference type="InterPro" id="IPR041803">
    <property type="entry name" value="DEF1_CUE"/>
</dbReference>
<feature type="compositionally biased region" description="Low complexity" evidence="16">
    <location>
        <begin position="864"/>
        <end position="873"/>
    </location>
</feature>
<dbReference type="STRING" id="403673.A0A177WR59"/>
<dbReference type="GO" id="GO:0000781">
    <property type="term" value="C:chromosome, telomeric region"/>
    <property type="evidence" value="ECO:0007669"/>
    <property type="project" value="UniProtKB-SubCell"/>
</dbReference>
<dbReference type="InterPro" id="IPR051833">
    <property type="entry name" value="TC-DDR_regulator"/>
</dbReference>
<evidence type="ECO:0000256" key="9">
    <source>
        <dbReference type="ARBA" id="ARBA00022763"/>
    </source>
</evidence>
<gene>
    <name evidence="17" type="ORF">BDEG_26049</name>
</gene>
<feature type="compositionally biased region" description="Low complexity" evidence="16">
    <location>
        <begin position="656"/>
        <end position="678"/>
    </location>
</feature>
<keyword evidence="8" id="KW-0597">Phosphoprotein</keyword>
<feature type="compositionally biased region" description="Gly residues" evidence="16">
    <location>
        <begin position="762"/>
        <end position="771"/>
    </location>
</feature>
<evidence type="ECO:0000313" key="17">
    <source>
        <dbReference type="EMBL" id="OAJ42608.1"/>
    </source>
</evidence>
<feature type="compositionally biased region" description="Low complexity" evidence="16">
    <location>
        <begin position="955"/>
        <end position="965"/>
    </location>
</feature>
<dbReference type="InterPro" id="IPR022166">
    <property type="entry name" value="UBAP2/Lig"/>
</dbReference>
<dbReference type="GO" id="GO:0006281">
    <property type="term" value="P:DNA repair"/>
    <property type="evidence" value="ECO:0007669"/>
    <property type="project" value="UniProtKB-KW"/>
</dbReference>
<dbReference type="GO" id="GO:0003677">
    <property type="term" value="F:DNA binding"/>
    <property type="evidence" value="ECO:0007669"/>
    <property type="project" value="UniProtKB-KW"/>
</dbReference>
<feature type="compositionally biased region" description="Low complexity" evidence="16">
    <location>
        <begin position="477"/>
        <end position="488"/>
    </location>
</feature>
<sequence>MVSHKQQKHLSNSHSAQSTLNPSGDGKHNSTSSTSSKSLDAHAQELRVRYSTEAKSLKDIFSSWAEVDLLYILEEVQGDFDLAVSRITEDHAEQWGEVKSSKKKDKPAAFTAPASASHSGKSRFATDQFSSDDRSTASHSRGLQNLLVTILSIKIREASSSAFRGGRGGGRGGRGGSRGGRGGGRGGSTRSGGDRFSSMPVQSEGGAAANAWGSTDENVRSFPPESAPESSGECDTETTEVNAWAPAATGKTRPASSLASTTAAKQQSASATKALASTSAKSVQSKTSWAQLVRGPDPVVVPVSKPVESHVPAPVPSEKLPSKQKAAAFTSKKDASPARSVTATSAIASVVASAAVSVHSSPVAKQVVSPMPEPKATTATAVNTLDACRSPAAPVETALALEQSAPTQIADTTTHSTAPPLGLRQQHAPRAQAPRKLKQDQAVVMPSNAQLGSIGVQFGSLRVGNVEPESALATTTTTTFGTAGLSGSDKQQSHSSPKYQHQSASARISNAASPTAPVAASVATTAPTSFSRHHQQQSDADHAVSAAGLHQQPHQHVSAGAPGLPGMMAYGSYFPSQHANAFGHPGAMPTDYNTPYVSDPARAASMGHFGHADPGVYAHGIATAKYQSEAPVPSSQVTPQQQHLAMPHQQTTLAGPQTTMPTSQPTSHQHHLQQQQLLQQQQAQNAYYFQNYPFPAYYMQNQYTGGYQNHNPLYSQPYAGKNHYPGYVQPTPASSAQSAANGVPVPASGQAGKNTSNAPAGLTGGLSGGAGPTAPNAGGAPGSVSGGSYPYQSGHPNYYQYDDLSGGLSNMQQMDYGKGVNGYGTAPPNFGGFAPNSLGSGGKSNEYKSQNRQSRQGYDGQKYSQQQSQQQQQNSPNTSNLPLQGSTSVNGSHAQSGGNSGNPQASQMHNAPAYYNQQQQYQGGPHPGYQPHMMHHQQQQQYAGTGGYGSGGAGQQRQGYWPGQH</sequence>
<dbReference type="OrthoDB" id="5396806at2759"/>
<feature type="compositionally biased region" description="Low complexity" evidence="16">
    <location>
        <begin position="511"/>
        <end position="529"/>
    </location>
</feature>
<feature type="compositionally biased region" description="Gly residues" evidence="16">
    <location>
        <begin position="944"/>
        <end position="954"/>
    </location>
</feature>
<dbReference type="PANTHER" id="PTHR16308">
    <property type="entry name" value="UBIQUITIN ASSOCIATED PROTEIN 2-LIKE/LINGERER"/>
    <property type="match status" value="1"/>
</dbReference>
<reference evidence="17 18" key="2">
    <citation type="submission" date="2016-05" db="EMBL/GenBank/DDBJ databases">
        <title>Lineage-specific infection strategies underlie the spectrum of fungal disease in amphibians.</title>
        <authorList>
            <person name="Cuomo C.A."/>
            <person name="Farrer R.A."/>
            <person name="James T."/>
            <person name="Longcore J."/>
            <person name="Birren B."/>
        </authorList>
    </citation>
    <scope>NUCLEOTIDE SEQUENCE [LARGE SCALE GENOMIC DNA]</scope>
    <source>
        <strain evidence="17 18">JEL423</strain>
    </source>
</reference>
<keyword evidence="15" id="KW-0539">Nucleus</keyword>
<dbReference type="eggNOG" id="ENOG502S359">
    <property type="taxonomic scope" value="Eukaryota"/>
</dbReference>
<evidence type="ECO:0000313" key="18">
    <source>
        <dbReference type="Proteomes" id="UP000077115"/>
    </source>
</evidence>
<feature type="region of interest" description="Disordered" evidence="16">
    <location>
        <begin position="404"/>
        <end position="439"/>
    </location>
</feature>
<reference evidence="17 18" key="1">
    <citation type="submission" date="2006-10" db="EMBL/GenBank/DDBJ databases">
        <title>The Genome Sequence of Batrachochytrium dendrobatidis JEL423.</title>
        <authorList>
            <consortium name="The Broad Institute Genome Sequencing Platform"/>
            <person name="Birren B."/>
            <person name="Lander E."/>
            <person name="Galagan J."/>
            <person name="Cuomo C."/>
            <person name="Devon K."/>
            <person name="Jaffe D."/>
            <person name="Butler J."/>
            <person name="Alvarez P."/>
            <person name="Gnerre S."/>
            <person name="Grabherr M."/>
            <person name="Kleber M."/>
            <person name="Mauceli E."/>
            <person name="Brockman W."/>
            <person name="Young S."/>
            <person name="LaButti K."/>
            <person name="Sykes S."/>
            <person name="DeCaprio D."/>
            <person name="Crawford M."/>
            <person name="Koehrsen M."/>
            <person name="Engels R."/>
            <person name="Montgomery P."/>
            <person name="Pearson M."/>
            <person name="Howarth C."/>
            <person name="Larson L."/>
            <person name="White J."/>
            <person name="O'Leary S."/>
            <person name="Kodira C."/>
            <person name="Zeng Q."/>
            <person name="Yandava C."/>
            <person name="Alvarado L."/>
            <person name="Longcore J."/>
            <person name="James T."/>
        </authorList>
    </citation>
    <scope>NUCLEOTIDE SEQUENCE [LARGE SCALE GENOMIC DNA]</scope>
    <source>
        <strain evidence="17 18">JEL423</strain>
    </source>
</reference>